<dbReference type="InterPro" id="IPR026960">
    <property type="entry name" value="RVT-Znf"/>
</dbReference>
<comment type="caution">
    <text evidence="2">The sequence shown here is derived from an EMBL/GenBank/DDBJ whole genome shotgun (WGS) entry which is preliminary data.</text>
</comment>
<dbReference type="Pfam" id="PF13966">
    <property type="entry name" value="zf-RVT"/>
    <property type="match status" value="1"/>
</dbReference>
<evidence type="ECO:0000313" key="2">
    <source>
        <dbReference type="EMBL" id="KAK1422545.1"/>
    </source>
</evidence>
<reference evidence="2" key="1">
    <citation type="journal article" date="2023" name="bioRxiv">
        <title>Improved chromosome-level genome assembly for marigold (Tagetes erecta).</title>
        <authorList>
            <person name="Jiang F."/>
            <person name="Yuan L."/>
            <person name="Wang S."/>
            <person name="Wang H."/>
            <person name="Xu D."/>
            <person name="Wang A."/>
            <person name="Fan W."/>
        </authorList>
    </citation>
    <scope>NUCLEOTIDE SEQUENCE</scope>
    <source>
        <strain evidence="2">WSJ</strain>
        <tissue evidence="2">Leaf</tissue>
    </source>
</reference>
<dbReference type="PANTHER" id="PTHR33116:SF84">
    <property type="entry name" value="RNA-DIRECTED DNA POLYMERASE"/>
    <property type="match status" value="1"/>
</dbReference>
<evidence type="ECO:0000313" key="3">
    <source>
        <dbReference type="Proteomes" id="UP001229421"/>
    </source>
</evidence>
<organism evidence="2 3">
    <name type="scientific">Tagetes erecta</name>
    <name type="common">African marigold</name>
    <dbReference type="NCBI Taxonomy" id="13708"/>
    <lineage>
        <taxon>Eukaryota</taxon>
        <taxon>Viridiplantae</taxon>
        <taxon>Streptophyta</taxon>
        <taxon>Embryophyta</taxon>
        <taxon>Tracheophyta</taxon>
        <taxon>Spermatophyta</taxon>
        <taxon>Magnoliopsida</taxon>
        <taxon>eudicotyledons</taxon>
        <taxon>Gunneridae</taxon>
        <taxon>Pentapetalae</taxon>
        <taxon>asterids</taxon>
        <taxon>campanulids</taxon>
        <taxon>Asterales</taxon>
        <taxon>Asteraceae</taxon>
        <taxon>Asteroideae</taxon>
        <taxon>Heliantheae alliance</taxon>
        <taxon>Tageteae</taxon>
        <taxon>Tagetes</taxon>
    </lineage>
</organism>
<evidence type="ECO:0000259" key="1">
    <source>
        <dbReference type="Pfam" id="PF13966"/>
    </source>
</evidence>
<proteinExistence type="predicted"/>
<feature type="domain" description="Reverse transcriptase zinc-binding" evidence="1">
    <location>
        <begin position="126"/>
        <end position="210"/>
    </location>
</feature>
<dbReference type="EMBL" id="JAUHHV010000005">
    <property type="protein sequence ID" value="KAK1422545.1"/>
    <property type="molecule type" value="Genomic_DNA"/>
</dbReference>
<dbReference type="PANTHER" id="PTHR33116">
    <property type="entry name" value="REVERSE TRANSCRIPTASE ZINC-BINDING DOMAIN-CONTAINING PROTEIN-RELATED-RELATED"/>
    <property type="match status" value="1"/>
</dbReference>
<name>A0AAD8KN09_TARER</name>
<protein>
    <recommendedName>
        <fullName evidence="1">Reverse transcriptase zinc-binding domain-containing protein</fullName>
    </recommendedName>
</protein>
<keyword evidence="3" id="KW-1185">Reference proteome</keyword>
<dbReference type="AlphaFoldDB" id="A0AAD8KN09"/>
<gene>
    <name evidence="2" type="ORF">QVD17_17828</name>
</gene>
<dbReference type="Proteomes" id="UP001229421">
    <property type="component" value="Unassembled WGS sequence"/>
</dbReference>
<sequence>MGDRSFWDIGDKEGRCWSWKNIMKCRDLIRLHCVSKIGNGRSTSVWFDNWHPLGPLCSIISRRQIKVGGLDVNCKVADVIHCGEWRWPDQWRGLFPELFIHNPPVLIDDKSDKIAWKDRNGRVGDFSVKQAYEDLSIVKDKVPWVNVVWFSQGVPRHVFHLWMACKERLLTHDRLNRWDSTTLRKCVFCHLQPDCHSHLFFECEFSSKVWNVLKGKAMLEDYPCDLRNCVSMLSNIKFGKSFKGIIQRLMLGAMVYYIWQERNLRAFQNKQRSVSDVCALIEEMVRIRLLGLKIYDNDVTRAASEQWGFKVHMKPVKHTSDQ</sequence>
<accession>A0AAD8KN09</accession>